<organism evidence="3 4">
    <name type="scientific">Methylobacterium brachythecii</name>
    <dbReference type="NCBI Taxonomy" id="1176177"/>
    <lineage>
        <taxon>Bacteria</taxon>
        <taxon>Pseudomonadati</taxon>
        <taxon>Pseudomonadota</taxon>
        <taxon>Alphaproteobacteria</taxon>
        <taxon>Hyphomicrobiales</taxon>
        <taxon>Methylobacteriaceae</taxon>
        <taxon>Methylobacterium</taxon>
    </lineage>
</organism>
<accession>A0A7W6ADK5</accession>
<dbReference type="Proteomes" id="UP000517759">
    <property type="component" value="Unassembled WGS sequence"/>
</dbReference>
<dbReference type="AlphaFoldDB" id="A0A7W6ADK5"/>
<dbReference type="EMBL" id="JACIDN010000001">
    <property type="protein sequence ID" value="MBB3901313.1"/>
    <property type="molecule type" value="Genomic_DNA"/>
</dbReference>
<reference evidence="3 4" key="3">
    <citation type="submission" date="2020-08" db="EMBL/GenBank/DDBJ databases">
        <title>Genomic Encyclopedia of Type Strains, Phase IV (KMG-IV): sequencing the most valuable type-strain genomes for metagenomic binning, comparative biology and taxonomic classification.</title>
        <authorList>
            <person name="Goeker M."/>
        </authorList>
    </citation>
    <scope>NUCLEOTIDE SEQUENCE [LARGE SCALE GENOMIC DNA]</scope>
    <source>
        <strain evidence="3 4">DSM 24105</strain>
    </source>
</reference>
<protein>
    <submittedName>
        <fullName evidence="3">Uncharacterized protein (DUF305 family)</fullName>
    </submittedName>
</protein>
<reference evidence="2" key="1">
    <citation type="journal article" date="2014" name="Int. J. Syst. Evol. Microbiol.">
        <title>Complete genome of a new Firmicutes species belonging to the dominant human colonic microbiota ('Ruminococcus bicirculans') reveals two chromosomes and a selective capacity to utilize plant glucans.</title>
        <authorList>
            <consortium name="NISC Comparative Sequencing Program"/>
            <person name="Wegmann U."/>
            <person name="Louis P."/>
            <person name="Goesmann A."/>
            <person name="Henrissat B."/>
            <person name="Duncan S.H."/>
            <person name="Flint H.J."/>
        </authorList>
    </citation>
    <scope>NUCLEOTIDE SEQUENCE</scope>
    <source>
        <strain evidence="2">NBRC 107710</strain>
    </source>
</reference>
<dbReference type="InterPro" id="IPR005183">
    <property type="entry name" value="DUF305_CopM-like"/>
</dbReference>
<evidence type="ECO:0000313" key="4">
    <source>
        <dbReference type="Proteomes" id="UP000517759"/>
    </source>
</evidence>
<reference evidence="2" key="4">
    <citation type="submission" date="2023-01" db="EMBL/GenBank/DDBJ databases">
        <title>Draft genome sequence of Methylobacterium brachythecii strain NBRC 107710.</title>
        <authorList>
            <person name="Sun Q."/>
            <person name="Mori K."/>
        </authorList>
    </citation>
    <scope>NUCLEOTIDE SEQUENCE</scope>
    <source>
        <strain evidence="2">NBRC 107710</strain>
    </source>
</reference>
<feature type="domain" description="DUF305" evidence="1">
    <location>
        <begin position="31"/>
        <end position="116"/>
    </location>
</feature>
<dbReference type="InterPro" id="IPR012347">
    <property type="entry name" value="Ferritin-like"/>
</dbReference>
<dbReference type="PANTHER" id="PTHR36933">
    <property type="entry name" value="SLL0788 PROTEIN"/>
    <property type="match status" value="1"/>
</dbReference>
<dbReference type="Gene3D" id="1.20.1260.10">
    <property type="match status" value="1"/>
</dbReference>
<evidence type="ECO:0000313" key="2">
    <source>
        <dbReference type="EMBL" id="GLS45690.1"/>
    </source>
</evidence>
<proteinExistence type="predicted"/>
<sequence length="137" mass="14317">MRGAVMSLAVAALIATGAVGGRLIIGTGQAETTAQADPSSFDGMMATSMARMHADMAVAPSGDPDRDFAAMMIPHHQGAVDMAKAELAHGRDPVLRRLAEGIIVEQQQEIDVMRRALAARPPAPPMQGATAPHAHHH</sequence>
<gene>
    <name evidence="2" type="ORF">GCM10007884_36810</name>
    <name evidence="3" type="ORF">GGR33_000793</name>
</gene>
<reference evidence="5" key="2">
    <citation type="journal article" date="2019" name="Int. J. Syst. Evol. Microbiol.">
        <title>The Global Catalogue of Microorganisms (GCM) 10K type strain sequencing project: providing services to taxonomists for standard genome sequencing and annotation.</title>
        <authorList>
            <consortium name="The Broad Institute Genomics Platform"/>
            <consortium name="The Broad Institute Genome Sequencing Center for Infectious Disease"/>
            <person name="Wu L."/>
            <person name="Ma J."/>
        </authorList>
    </citation>
    <scope>NUCLEOTIDE SEQUENCE [LARGE SCALE GENOMIC DNA]</scope>
    <source>
        <strain evidence="5">NBRC 107710</strain>
    </source>
</reference>
<keyword evidence="5" id="KW-1185">Reference proteome</keyword>
<dbReference type="Pfam" id="PF03713">
    <property type="entry name" value="DUF305"/>
    <property type="match status" value="1"/>
</dbReference>
<evidence type="ECO:0000313" key="5">
    <source>
        <dbReference type="Proteomes" id="UP001156881"/>
    </source>
</evidence>
<evidence type="ECO:0000313" key="3">
    <source>
        <dbReference type="EMBL" id="MBB3901313.1"/>
    </source>
</evidence>
<dbReference type="PANTHER" id="PTHR36933:SF1">
    <property type="entry name" value="SLL0788 PROTEIN"/>
    <property type="match status" value="1"/>
</dbReference>
<evidence type="ECO:0000259" key="1">
    <source>
        <dbReference type="Pfam" id="PF03713"/>
    </source>
</evidence>
<dbReference type="EMBL" id="BSPG01000025">
    <property type="protein sequence ID" value="GLS45690.1"/>
    <property type="molecule type" value="Genomic_DNA"/>
</dbReference>
<dbReference type="Proteomes" id="UP001156881">
    <property type="component" value="Unassembled WGS sequence"/>
</dbReference>
<dbReference type="RefSeq" id="WP_183502053.1">
    <property type="nucleotide sequence ID" value="NZ_BSPG01000025.1"/>
</dbReference>
<name>A0A7W6ADK5_9HYPH</name>
<comment type="caution">
    <text evidence="3">The sequence shown here is derived from an EMBL/GenBank/DDBJ whole genome shotgun (WGS) entry which is preliminary data.</text>
</comment>